<dbReference type="GO" id="GO:0016020">
    <property type="term" value="C:membrane"/>
    <property type="evidence" value="ECO:0007669"/>
    <property type="project" value="UniProtKB-SubCell"/>
</dbReference>
<dbReference type="Pfam" id="PF13947">
    <property type="entry name" value="GUB_WAK_bind"/>
    <property type="match status" value="1"/>
</dbReference>
<evidence type="ECO:0000256" key="1">
    <source>
        <dbReference type="ARBA" id="ARBA00004167"/>
    </source>
</evidence>
<dbReference type="AlphaFoldDB" id="Q01KT6"/>
<accession>Q01KT6</accession>
<organism evidence="5">
    <name type="scientific">Oryza sativa</name>
    <name type="common">Rice</name>
    <dbReference type="NCBI Taxonomy" id="4530"/>
    <lineage>
        <taxon>Eukaryota</taxon>
        <taxon>Viridiplantae</taxon>
        <taxon>Streptophyta</taxon>
        <taxon>Embryophyta</taxon>
        <taxon>Tracheophyta</taxon>
        <taxon>Spermatophyta</taxon>
        <taxon>Magnoliopsida</taxon>
        <taxon>Liliopsida</taxon>
        <taxon>Poales</taxon>
        <taxon>Poaceae</taxon>
        <taxon>BOP clade</taxon>
        <taxon>Oryzoideae</taxon>
        <taxon>Oryzeae</taxon>
        <taxon>Oryzinae</taxon>
        <taxon>Oryza</taxon>
    </lineage>
</organism>
<dbReference type="EMBL" id="CR855125">
    <property type="protein sequence ID" value="CAH66635.1"/>
    <property type="molecule type" value="Genomic_DNA"/>
</dbReference>
<protein>
    <submittedName>
        <fullName evidence="5">OSIGBa0140A01.3 protein</fullName>
    </submittedName>
</protein>
<name>Q01KT6_ORYSA</name>
<evidence type="ECO:0000256" key="3">
    <source>
        <dbReference type="SAM" id="SignalP"/>
    </source>
</evidence>
<dbReference type="InterPro" id="IPR025287">
    <property type="entry name" value="WAK_GUB"/>
</dbReference>
<feature type="signal peptide" evidence="3">
    <location>
        <begin position="1"/>
        <end position="19"/>
    </location>
</feature>
<proteinExistence type="predicted"/>
<evidence type="ECO:0000256" key="2">
    <source>
        <dbReference type="ARBA" id="ARBA00022729"/>
    </source>
</evidence>
<gene>
    <name evidence="5" type="primary">OSIGBa0140A01.3</name>
</gene>
<keyword evidence="2 3" id="KW-0732">Signal</keyword>
<reference evidence="5" key="2">
    <citation type="submission" date="2004-10" db="EMBL/GenBank/DDBJ databases">
        <title>Chromosome-wide comparison between domesticated rice subspecies indica and japonica.</title>
        <authorList>
            <person name="Han B."/>
        </authorList>
    </citation>
    <scope>NUCLEOTIDE SEQUENCE</scope>
</reference>
<sequence length="292" mass="31465">MSPFHILAVLPWLSTAVSAGDLPPNCERSCGGVEIPYPFGLDPACALPGFNLTCNTTGDGKPYHHDVEVLNISLLGGQVRMRMDISSYCYNSTTDEISEIDWKLNLANTPYRFSDSGNKFTAIGCRTLAYIDAVGLLTTGCVATCQEDDLKTLIDGVCSGIGCCQTAIPKGLQYYKVSFDSGFNTTEIYNMSRCSYAALIESSSFNFSKNYSTSSSFNDHYGGQAPLLVDWAIGNETCKAAQEKSNYTCVSKNSECVDSLNGPGYICNCSKGFHGNPYLKPNDPGSCQGEVA</sequence>
<comment type="subcellular location">
    <subcellularLocation>
        <location evidence="1">Membrane</location>
        <topology evidence="1">Single-pass membrane protein</topology>
    </subcellularLocation>
</comment>
<dbReference type="PANTHER" id="PTHR33491">
    <property type="entry name" value="OSJNBA0016N04.9 PROTEIN"/>
    <property type="match status" value="1"/>
</dbReference>
<evidence type="ECO:0000313" key="5">
    <source>
        <dbReference type="EMBL" id="CAH66635.1"/>
    </source>
</evidence>
<evidence type="ECO:0000259" key="4">
    <source>
        <dbReference type="Pfam" id="PF13947"/>
    </source>
</evidence>
<reference evidence="5" key="1">
    <citation type="journal article" date="2002" name="Nature">
        <title>Sequence and analysis of rice chromosome 4.</title>
        <authorList>
            <person name="Feng Q."/>
            <person name="Zhang Y."/>
            <person name="Hao P."/>
            <person name="Wang S."/>
            <person name="Fu G."/>
            <person name="Huang Y."/>
            <person name="Li Y."/>
            <person name="Zhu J."/>
            <person name="Liu Y."/>
            <person name="Hu X."/>
            <person name="Jia P."/>
            <person name="Zhang Y."/>
            <person name="Zhao Q."/>
            <person name="Ying K."/>
            <person name="Yu S."/>
            <person name="Tang Y."/>
            <person name="Weng Q."/>
            <person name="Zhang L."/>
            <person name="Lu Y."/>
            <person name="Mu J."/>
            <person name="Lu Y."/>
            <person name="Zhang L.S."/>
            <person name="Yu Z."/>
            <person name="Fan D."/>
            <person name="Liu X."/>
            <person name="Lu T."/>
            <person name="Li C."/>
            <person name="Wu Y."/>
            <person name="Sun T."/>
            <person name="Lei H."/>
            <person name="Li T."/>
            <person name="Hu H."/>
            <person name="Guan J."/>
            <person name="Wu M."/>
            <person name="Zhang R."/>
            <person name="Zhou B."/>
            <person name="Chen Z."/>
            <person name="Chen L."/>
            <person name="Jin Z."/>
            <person name="Wang R."/>
            <person name="Yin H."/>
            <person name="Cai Z."/>
            <person name="Ren S."/>
            <person name="Lv G."/>
            <person name="Gu W."/>
            <person name="Zhu G."/>
            <person name="Tu Y."/>
            <person name="Jia J."/>
            <person name="Zhang Y."/>
            <person name="Chen J."/>
            <person name="Kang H."/>
            <person name="Chen X."/>
            <person name="Shao C."/>
            <person name="Sun Y."/>
            <person name="Hu Q."/>
            <person name="Zhang X."/>
            <person name="Zhang W."/>
            <person name="Wang L."/>
            <person name="Ding C."/>
            <person name="Sheng H."/>
            <person name="Gu J."/>
            <person name="Chen S."/>
            <person name="Ni L."/>
            <person name="Zhu F."/>
            <person name="Chen W."/>
            <person name="Lan L."/>
            <person name="Lai Y."/>
            <person name="Cheng Z."/>
            <person name="Gu M."/>
            <person name="Jiang J."/>
            <person name="Li J."/>
            <person name="Hong G."/>
            <person name="Xue Y."/>
            <person name="Han B."/>
        </authorList>
    </citation>
    <scope>NUCLEOTIDE SEQUENCE</scope>
</reference>
<dbReference type="GO" id="GO:0030247">
    <property type="term" value="F:polysaccharide binding"/>
    <property type="evidence" value="ECO:0007669"/>
    <property type="project" value="InterPro"/>
</dbReference>
<feature type="chain" id="PRO_5004162335" evidence="3">
    <location>
        <begin position="20"/>
        <end position="292"/>
    </location>
</feature>
<feature type="domain" description="Wall-associated receptor kinase galacturonan-binding" evidence="4">
    <location>
        <begin position="26"/>
        <end position="81"/>
    </location>
</feature>